<proteinExistence type="inferred from homology"/>
<sequence length="165" mass="18833">MVVYSFHIFDRHAECIYSKRWHQAPGFSSMKSDRPRSGEILAANGDAPANKTLSREDDAKLIFGVVFSLRNMASRLGGDDNSFLCYRTKEYKLHYYETLTRMKFVMITDTKTNNLQLILHQIWATLYVEYVVKNPLSPAEHAGGVGVANELFESALERFVTTMLV</sequence>
<accession>A0A6A6UCN6</accession>
<dbReference type="PANTHER" id="PTHR23249">
    <property type="entry name" value="TRAFFICKING PROTEIN PARTICLE COMPLEX SUBUNIT"/>
    <property type="match status" value="1"/>
</dbReference>
<dbReference type="GO" id="GO:0006888">
    <property type="term" value="P:endoplasmic reticulum to Golgi vesicle-mediated transport"/>
    <property type="evidence" value="ECO:0007669"/>
    <property type="project" value="UniProtKB-UniRule"/>
</dbReference>
<evidence type="ECO:0000256" key="1">
    <source>
        <dbReference type="ARBA" id="ARBA00022448"/>
    </source>
</evidence>
<dbReference type="InterPro" id="IPR007233">
    <property type="entry name" value="TRAPPC"/>
</dbReference>
<evidence type="ECO:0000313" key="7">
    <source>
        <dbReference type="EMBL" id="KAF2669207.1"/>
    </source>
</evidence>
<keyword evidence="3 6" id="KW-0931">ER-Golgi transport</keyword>
<evidence type="ECO:0000313" key="8">
    <source>
        <dbReference type="Proteomes" id="UP000799302"/>
    </source>
</evidence>
<comment type="similarity">
    <text evidence="5">Belongs to the TRAPP small subunits family. BET5 subfamily.</text>
</comment>
<keyword evidence="4 6" id="KW-0333">Golgi apparatus</keyword>
<comment type="subcellular location">
    <subcellularLocation>
        <location evidence="6">Endoplasmic reticulum</location>
    </subcellularLocation>
    <subcellularLocation>
        <location evidence="6">Golgi apparatus</location>
        <location evidence="6">cis-Golgi network</location>
    </subcellularLocation>
</comment>
<evidence type="ECO:0000256" key="6">
    <source>
        <dbReference type="RuleBase" id="RU366065"/>
    </source>
</evidence>
<dbReference type="Pfam" id="PF04099">
    <property type="entry name" value="Sybindin"/>
    <property type="match status" value="1"/>
</dbReference>
<evidence type="ECO:0000256" key="2">
    <source>
        <dbReference type="ARBA" id="ARBA00022824"/>
    </source>
</evidence>
<evidence type="ECO:0000256" key="3">
    <source>
        <dbReference type="ARBA" id="ARBA00022892"/>
    </source>
</evidence>
<dbReference type="GO" id="GO:0030008">
    <property type="term" value="C:TRAPP complex"/>
    <property type="evidence" value="ECO:0007669"/>
    <property type="project" value="UniProtKB-UniRule"/>
</dbReference>
<dbReference type="OrthoDB" id="3364529at2759"/>
<dbReference type="SMART" id="SM01399">
    <property type="entry name" value="Sybindin"/>
    <property type="match status" value="1"/>
</dbReference>
<dbReference type="PANTHER" id="PTHR23249:SF16">
    <property type="entry name" value="TRAFFICKING PROTEIN PARTICLE COMPLEX SUBUNIT 1"/>
    <property type="match status" value="1"/>
</dbReference>
<keyword evidence="2 6" id="KW-0256">Endoplasmic reticulum</keyword>
<organism evidence="7 8">
    <name type="scientific">Microthyrium microscopicum</name>
    <dbReference type="NCBI Taxonomy" id="703497"/>
    <lineage>
        <taxon>Eukaryota</taxon>
        <taxon>Fungi</taxon>
        <taxon>Dikarya</taxon>
        <taxon>Ascomycota</taxon>
        <taxon>Pezizomycotina</taxon>
        <taxon>Dothideomycetes</taxon>
        <taxon>Dothideomycetes incertae sedis</taxon>
        <taxon>Microthyriales</taxon>
        <taxon>Microthyriaceae</taxon>
        <taxon>Microthyrium</taxon>
    </lineage>
</organism>
<dbReference type="AlphaFoldDB" id="A0A6A6UCN6"/>
<keyword evidence="1 6" id="KW-0813">Transport</keyword>
<keyword evidence="8" id="KW-1185">Reference proteome</keyword>
<dbReference type="CDD" id="cd14855">
    <property type="entry name" value="TRAPPC1_MUM2"/>
    <property type="match status" value="1"/>
</dbReference>
<dbReference type="GO" id="GO:0005783">
    <property type="term" value="C:endoplasmic reticulum"/>
    <property type="evidence" value="ECO:0007669"/>
    <property type="project" value="UniProtKB-SubCell"/>
</dbReference>
<evidence type="ECO:0000256" key="5">
    <source>
        <dbReference type="ARBA" id="ARBA00038167"/>
    </source>
</evidence>
<dbReference type="InterPro" id="IPR011012">
    <property type="entry name" value="Longin-like_dom_sf"/>
</dbReference>
<comment type="subunit">
    <text evidence="6">Part of the multisubunit transport protein particle (TRAPP) complex.</text>
</comment>
<reference evidence="7" key="1">
    <citation type="journal article" date="2020" name="Stud. Mycol.">
        <title>101 Dothideomycetes genomes: a test case for predicting lifestyles and emergence of pathogens.</title>
        <authorList>
            <person name="Haridas S."/>
            <person name="Albert R."/>
            <person name="Binder M."/>
            <person name="Bloem J."/>
            <person name="Labutti K."/>
            <person name="Salamov A."/>
            <person name="Andreopoulos B."/>
            <person name="Baker S."/>
            <person name="Barry K."/>
            <person name="Bills G."/>
            <person name="Bluhm B."/>
            <person name="Cannon C."/>
            <person name="Castanera R."/>
            <person name="Culley D."/>
            <person name="Daum C."/>
            <person name="Ezra D."/>
            <person name="Gonzalez J."/>
            <person name="Henrissat B."/>
            <person name="Kuo A."/>
            <person name="Liang C."/>
            <person name="Lipzen A."/>
            <person name="Lutzoni F."/>
            <person name="Magnuson J."/>
            <person name="Mondo S."/>
            <person name="Nolan M."/>
            <person name="Ohm R."/>
            <person name="Pangilinan J."/>
            <person name="Park H.-J."/>
            <person name="Ramirez L."/>
            <person name="Alfaro M."/>
            <person name="Sun H."/>
            <person name="Tritt A."/>
            <person name="Yoshinaga Y."/>
            <person name="Zwiers L.-H."/>
            <person name="Turgeon B."/>
            <person name="Goodwin S."/>
            <person name="Spatafora J."/>
            <person name="Crous P."/>
            <person name="Grigoriev I."/>
        </authorList>
    </citation>
    <scope>NUCLEOTIDE SEQUENCE</scope>
    <source>
        <strain evidence="7">CBS 115976</strain>
    </source>
</reference>
<dbReference type="Gene3D" id="3.30.450.70">
    <property type="match status" value="1"/>
</dbReference>
<dbReference type="Proteomes" id="UP000799302">
    <property type="component" value="Unassembled WGS sequence"/>
</dbReference>
<dbReference type="EMBL" id="MU004235">
    <property type="protein sequence ID" value="KAF2669207.1"/>
    <property type="molecule type" value="Genomic_DNA"/>
</dbReference>
<evidence type="ECO:0000256" key="4">
    <source>
        <dbReference type="ARBA" id="ARBA00023034"/>
    </source>
</evidence>
<dbReference type="GO" id="GO:0005794">
    <property type="term" value="C:Golgi apparatus"/>
    <property type="evidence" value="ECO:0007669"/>
    <property type="project" value="UniProtKB-SubCell"/>
</dbReference>
<gene>
    <name evidence="7" type="ORF">BT63DRAFT_432913</name>
</gene>
<dbReference type="SUPFAM" id="SSF64356">
    <property type="entry name" value="SNARE-like"/>
    <property type="match status" value="1"/>
</dbReference>
<dbReference type="FunFam" id="3.30.450.70:FF:000013">
    <property type="entry name" value="TRAPP complex subunit, variant"/>
    <property type="match status" value="1"/>
</dbReference>
<protein>
    <recommendedName>
        <fullName evidence="6">Trafficking protein particle complex subunit</fullName>
    </recommendedName>
</protein>
<name>A0A6A6UCN6_9PEZI</name>